<accession>A0A913YFT6</accession>
<organism evidence="1 2">
    <name type="scientific">Exaiptasia diaphana</name>
    <name type="common">Tropical sea anemone</name>
    <name type="synonym">Aiptasia pulchella</name>
    <dbReference type="NCBI Taxonomy" id="2652724"/>
    <lineage>
        <taxon>Eukaryota</taxon>
        <taxon>Metazoa</taxon>
        <taxon>Cnidaria</taxon>
        <taxon>Anthozoa</taxon>
        <taxon>Hexacorallia</taxon>
        <taxon>Actiniaria</taxon>
        <taxon>Aiptasiidae</taxon>
        <taxon>Exaiptasia</taxon>
    </lineage>
</organism>
<dbReference type="AlphaFoldDB" id="A0A913YFT6"/>
<proteinExistence type="predicted"/>
<dbReference type="KEGG" id="epa:114574810"/>
<reference evidence="1" key="1">
    <citation type="submission" date="2022-11" db="UniProtKB">
        <authorList>
            <consortium name="EnsemblMetazoa"/>
        </authorList>
    </citation>
    <scope>IDENTIFICATION</scope>
</reference>
<dbReference type="Proteomes" id="UP000887567">
    <property type="component" value="Unplaced"/>
</dbReference>
<evidence type="ECO:0000313" key="1">
    <source>
        <dbReference type="EnsemblMetazoa" id="XP_028514195.1"/>
    </source>
</evidence>
<protein>
    <submittedName>
        <fullName evidence="1">Uncharacterized protein</fullName>
    </submittedName>
</protein>
<dbReference type="OrthoDB" id="5987514at2759"/>
<keyword evidence="2" id="KW-1185">Reference proteome</keyword>
<dbReference type="PANTHER" id="PTHR37962:SF2">
    <property type="entry name" value="MALE STERILE (3) 76CA"/>
    <property type="match status" value="1"/>
</dbReference>
<dbReference type="GeneID" id="114574810"/>
<dbReference type="EnsemblMetazoa" id="XM_028658394.1">
    <property type="protein sequence ID" value="XP_028514195.1"/>
    <property type="gene ID" value="LOC114574810"/>
</dbReference>
<dbReference type="RefSeq" id="XP_028514195.1">
    <property type="nucleotide sequence ID" value="XM_028658394.1"/>
</dbReference>
<name>A0A913YFT6_EXADI</name>
<dbReference type="PANTHER" id="PTHR37962">
    <property type="entry name" value="MALE STERILE (3) 76CA"/>
    <property type="match status" value="1"/>
</dbReference>
<sequence>MLTAQRSPHTPEIMEWHMSSDLSQSTILGRSGSNACTFIALCCGHLFHQANLQPPTNGTDPDNGWQVCLRKVIISGNEIHDDIFEHDPVNVSVDEAEQIAGSKCHVEKLMPQLDVFGHNATGQLSTVFEGLTETQRPNCSVVISDECAFLFIVNTDGSAMLIDSHHHKQYGALISYAQPNDVGHMAPWLPRMMHQTWKSTLKTTSVTPAIYRQV</sequence>
<evidence type="ECO:0000313" key="2">
    <source>
        <dbReference type="Proteomes" id="UP000887567"/>
    </source>
</evidence>